<keyword evidence="2" id="KW-1133">Transmembrane helix</keyword>
<dbReference type="EMBL" id="CP059833">
    <property type="protein sequence ID" value="QMV84473.1"/>
    <property type="molecule type" value="Genomic_DNA"/>
</dbReference>
<feature type="transmembrane region" description="Helical" evidence="2">
    <location>
        <begin position="343"/>
        <end position="365"/>
    </location>
</feature>
<protein>
    <submittedName>
        <fullName evidence="3">YibE/F family protein</fullName>
    </submittedName>
</protein>
<feature type="transmembrane region" description="Helical" evidence="2">
    <location>
        <begin position="281"/>
        <end position="302"/>
    </location>
</feature>
<organism evidence="3 4">
    <name type="scientific">Corynebacterium hindlerae</name>
    <dbReference type="NCBI Taxonomy" id="699041"/>
    <lineage>
        <taxon>Bacteria</taxon>
        <taxon>Bacillati</taxon>
        <taxon>Actinomycetota</taxon>
        <taxon>Actinomycetes</taxon>
        <taxon>Mycobacteriales</taxon>
        <taxon>Corynebacteriaceae</taxon>
        <taxon>Corynebacterium</taxon>
    </lineage>
</organism>
<sequence>MAHHHSVTAPTSRTRHRRRKEPAPTNIPRLIVAIALVCAALATVFGLLRLWPDSTPVHVSEKFSASSNLAMPRVSGTVTDARPGICNSPSVGKAFDGDPITTINRGSLCPRALVALEEGPNQGKSTLLMTEGYELHQGQHIWLTETKGPDGSLIYAFADFQRGSTLLWWGLLIAGAVVAIGVLRGLLSLIGLAITFTAISVFLLPGLAHGGSPLLLALTCGSAILFLTLFLVHGISWKTTSALAGTLSALGFAAILARYAIASNDLQGLGDENNLLIQLYLPDISVSGLMLCGFIIGALGVLNDVTIAQASTVNELYESSPQASPWAVFISAMRVGQDHIASMVYTLVLSYTGAALPMLLLLHVANRPLSQTLTSHVMATELMRSGVGALAMVCAIPLTTAIAAFTVRPAR</sequence>
<evidence type="ECO:0000313" key="3">
    <source>
        <dbReference type="EMBL" id="QMV84473.1"/>
    </source>
</evidence>
<dbReference type="PANTHER" id="PTHR41771:SF1">
    <property type="entry name" value="MEMBRANE PROTEIN"/>
    <property type="match status" value="1"/>
</dbReference>
<dbReference type="PANTHER" id="PTHR41771">
    <property type="entry name" value="MEMBRANE PROTEIN-RELATED"/>
    <property type="match status" value="1"/>
</dbReference>
<dbReference type="AlphaFoldDB" id="A0A7G5FCY2"/>
<feature type="transmembrane region" description="Helical" evidence="2">
    <location>
        <begin position="385"/>
        <end position="407"/>
    </location>
</feature>
<keyword evidence="2" id="KW-0472">Membrane</keyword>
<feature type="transmembrane region" description="Helical" evidence="2">
    <location>
        <begin position="214"/>
        <end position="235"/>
    </location>
</feature>
<keyword evidence="2" id="KW-0812">Transmembrane</keyword>
<dbReference type="Pfam" id="PF07907">
    <property type="entry name" value="YibE_F"/>
    <property type="match status" value="1"/>
</dbReference>
<feature type="transmembrane region" description="Helical" evidence="2">
    <location>
        <begin position="190"/>
        <end position="208"/>
    </location>
</feature>
<gene>
    <name evidence="3" type="ORF">HW450_08865</name>
</gene>
<feature type="transmembrane region" description="Helical" evidence="2">
    <location>
        <begin position="27"/>
        <end position="51"/>
    </location>
</feature>
<evidence type="ECO:0000313" key="4">
    <source>
        <dbReference type="Proteomes" id="UP000515570"/>
    </source>
</evidence>
<name>A0A7G5FCY2_9CORY</name>
<dbReference type="RefSeq" id="WP_182385282.1">
    <property type="nucleotide sequence ID" value="NZ_CP059833.1"/>
</dbReference>
<feature type="region of interest" description="Disordered" evidence="1">
    <location>
        <begin position="1"/>
        <end position="23"/>
    </location>
</feature>
<proteinExistence type="predicted"/>
<dbReference type="InterPro" id="IPR012507">
    <property type="entry name" value="YibE_F"/>
</dbReference>
<accession>A0A7G5FCY2</accession>
<feature type="transmembrane region" description="Helical" evidence="2">
    <location>
        <begin position="166"/>
        <end position="183"/>
    </location>
</feature>
<keyword evidence="4" id="KW-1185">Reference proteome</keyword>
<reference evidence="3 4" key="1">
    <citation type="submission" date="2020-07" db="EMBL/GenBank/DDBJ databases">
        <title>non toxigenic Corynebacterium sp. nov from a clinical source.</title>
        <authorList>
            <person name="Bernier A.-M."/>
            <person name="Bernard K."/>
        </authorList>
    </citation>
    <scope>NUCLEOTIDE SEQUENCE [LARGE SCALE GENOMIC DNA]</scope>
    <source>
        <strain evidence="4">NML 93-0612</strain>
    </source>
</reference>
<feature type="transmembrane region" description="Helical" evidence="2">
    <location>
        <begin position="242"/>
        <end position="261"/>
    </location>
</feature>
<dbReference type="Proteomes" id="UP000515570">
    <property type="component" value="Chromosome"/>
</dbReference>
<evidence type="ECO:0000256" key="2">
    <source>
        <dbReference type="SAM" id="Phobius"/>
    </source>
</evidence>
<evidence type="ECO:0000256" key="1">
    <source>
        <dbReference type="SAM" id="MobiDB-lite"/>
    </source>
</evidence>